<dbReference type="InterPro" id="IPR037126">
    <property type="entry name" value="PdaC/RsiV-like_sf"/>
</dbReference>
<keyword evidence="3" id="KW-1185">Reference proteome</keyword>
<dbReference type="Pfam" id="PF11738">
    <property type="entry name" value="DUF3298"/>
    <property type="match status" value="1"/>
</dbReference>
<dbReference type="RefSeq" id="WP_125120421.1">
    <property type="nucleotide sequence ID" value="NZ_AP019309.1"/>
</dbReference>
<dbReference type="Gene3D" id="3.30.565.40">
    <property type="entry name" value="Fervidobacterium nodosum Rt17-B1 like"/>
    <property type="match status" value="1"/>
</dbReference>
<name>A0A3G9JXL7_9FIRM</name>
<dbReference type="KEGG" id="ebm:SG0102_26530"/>
<sequence length="274" mass="31279">MDKFDRQLQKDLRAHAPQMSTSGKRKFEAALPHKKKHYKGLVIAVFALVLFVLPNINASVAQHLYDLPVVGEIFKVTSIYHYQDDNTDVNIPQVKKHSQSVTYINKSVKEWTTQALSEFKKAVGNAKNASLKIDYKVVTNNKYWFTLKVESLTTAADSDRKVYYYNIDKATGKTVTIKDLFKQGYDYKKVINSSVLKVINSDTKGQYFKEGDDLVTPFKTIDQNTQFYINNKHQLVMVFQQGDIGPMSSGTPEFTISTKTVMKGLKEHVKKIIY</sequence>
<evidence type="ECO:0000313" key="3">
    <source>
        <dbReference type="Proteomes" id="UP000268059"/>
    </source>
</evidence>
<gene>
    <name evidence="2" type="ORF">SG0102_26530</name>
</gene>
<evidence type="ECO:0000313" key="2">
    <source>
        <dbReference type="EMBL" id="BBH27719.1"/>
    </source>
</evidence>
<dbReference type="AlphaFoldDB" id="A0A3G9JXL7"/>
<protein>
    <recommendedName>
        <fullName evidence="1">DUF3298 domain-containing protein</fullName>
    </recommendedName>
</protein>
<dbReference type="FunCoup" id="A0A3G9JXL7">
    <property type="interactions" value="13"/>
</dbReference>
<accession>A0A3G9JXL7</accession>
<evidence type="ECO:0000259" key="1">
    <source>
        <dbReference type="Pfam" id="PF11738"/>
    </source>
</evidence>
<reference evidence="2 3" key="1">
    <citation type="submission" date="2018-11" db="EMBL/GenBank/DDBJ databases">
        <title>Novel Erysipelotrichaceae bacterium isolated from small intestine of a swine.</title>
        <authorList>
            <person name="Kim J.S."/>
            <person name="Choe H."/>
            <person name="Lee Y.R."/>
            <person name="Kim K.M."/>
            <person name="Park D.S."/>
        </authorList>
    </citation>
    <scope>NUCLEOTIDE SEQUENCE [LARGE SCALE GENOMIC DNA]</scope>
    <source>
        <strain evidence="2 3">SG0102</strain>
    </source>
</reference>
<dbReference type="Gene3D" id="3.90.640.20">
    <property type="entry name" value="Heat-shock cognate protein, ATPase"/>
    <property type="match status" value="1"/>
</dbReference>
<organism evidence="2 3">
    <name type="scientific">Intestinibaculum porci</name>
    <dbReference type="NCBI Taxonomy" id="2487118"/>
    <lineage>
        <taxon>Bacteria</taxon>
        <taxon>Bacillati</taxon>
        <taxon>Bacillota</taxon>
        <taxon>Erysipelotrichia</taxon>
        <taxon>Erysipelotrichales</taxon>
        <taxon>Erysipelotrichaceae</taxon>
        <taxon>Intestinibaculum</taxon>
    </lineage>
</organism>
<dbReference type="OrthoDB" id="4990at2"/>
<feature type="domain" description="DUF3298" evidence="1">
    <location>
        <begin position="178"/>
        <end position="258"/>
    </location>
</feature>
<dbReference type="EMBL" id="AP019309">
    <property type="protein sequence ID" value="BBH27719.1"/>
    <property type="molecule type" value="Genomic_DNA"/>
</dbReference>
<dbReference type="InterPro" id="IPR021729">
    <property type="entry name" value="DUF3298"/>
</dbReference>
<dbReference type="InParanoid" id="A0A3G9JXL7"/>
<proteinExistence type="predicted"/>
<dbReference type="Proteomes" id="UP000268059">
    <property type="component" value="Chromosome"/>
</dbReference>